<dbReference type="EMBL" id="MHCI01000018">
    <property type="protein sequence ID" value="OGY16228.1"/>
    <property type="molecule type" value="Genomic_DNA"/>
</dbReference>
<gene>
    <name evidence="1" type="ORF">A2785_01395</name>
</gene>
<evidence type="ECO:0000313" key="1">
    <source>
        <dbReference type="EMBL" id="OGY16228.1"/>
    </source>
</evidence>
<evidence type="ECO:0000313" key="2">
    <source>
        <dbReference type="Proteomes" id="UP000179069"/>
    </source>
</evidence>
<name>A0A1G1VLE4_9BACT</name>
<comment type="caution">
    <text evidence="1">The sequence shown here is derived from an EMBL/GenBank/DDBJ whole genome shotgun (WGS) entry which is preliminary data.</text>
</comment>
<protein>
    <submittedName>
        <fullName evidence="1">Uncharacterized protein</fullName>
    </submittedName>
</protein>
<proteinExistence type="predicted"/>
<reference evidence="1 2" key="1">
    <citation type="journal article" date="2016" name="Nat. Commun.">
        <title>Thousands of microbial genomes shed light on interconnected biogeochemical processes in an aquifer system.</title>
        <authorList>
            <person name="Anantharaman K."/>
            <person name="Brown C.T."/>
            <person name="Hug L.A."/>
            <person name="Sharon I."/>
            <person name="Castelle C.J."/>
            <person name="Probst A.J."/>
            <person name="Thomas B.C."/>
            <person name="Singh A."/>
            <person name="Wilkins M.J."/>
            <person name="Karaoz U."/>
            <person name="Brodie E.L."/>
            <person name="Williams K.H."/>
            <person name="Hubbard S.S."/>
            <person name="Banfield J.F."/>
        </authorList>
    </citation>
    <scope>NUCLEOTIDE SEQUENCE [LARGE SCALE GENOMIC DNA]</scope>
</reference>
<sequence>MKVYFMATPRGKDDLSKNYREIYSEITGLGYEHVTDFILDVDVDEFYLADIRPFYKKTLQELKKADICVFETSVHSLAIGHLIGKALDNGKPVIALYTGKNAPFFLSGVEEKNVQIVKYDLSSVRETLKQALYDAGERADSRFNFFISRKLTLYLDWISQKKRIPRAVYLRQLIRREMKNTRWTLAES</sequence>
<accession>A0A1G1VLE4</accession>
<dbReference type="AlphaFoldDB" id="A0A1G1VLE4"/>
<organism evidence="1 2">
    <name type="scientific">Candidatus Chisholmbacteria bacterium RIFCSPHIGHO2_01_FULL_49_18</name>
    <dbReference type="NCBI Taxonomy" id="1797590"/>
    <lineage>
        <taxon>Bacteria</taxon>
        <taxon>Candidatus Chisholmiibacteriota</taxon>
    </lineage>
</organism>
<dbReference type="Proteomes" id="UP000179069">
    <property type="component" value="Unassembled WGS sequence"/>
</dbReference>
<dbReference type="Gene3D" id="3.40.50.450">
    <property type="match status" value="1"/>
</dbReference>